<dbReference type="AlphaFoldDB" id="A0A4Y9YZ61"/>
<protein>
    <submittedName>
        <fullName evidence="1">Uncharacterized protein</fullName>
    </submittedName>
</protein>
<keyword evidence="2" id="KW-1185">Reference proteome</keyword>
<name>A0A4Y9YZ61_9AGAM</name>
<dbReference type="Proteomes" id="UP000298327">
    <property type="component" value="Unassembled WGS sequence"/>
</dbReference>
<comment type="caution">
    <text evidence="1">The sequence shown here is derived from an EMBL/GenBank/DDBJ whole genome shotgun (WGS) entry which is preliminary data.</text>
</comment>
<organism evidence="1 2">
    <name type="scientific">Dentipellis fragilis</name>
    <dbReference type="NCBI Taxonomy" id="205917"/>
    <lineage>
        <taxon>Eukaryota</taxon>
        <taxon>Fungi</taxon>
        <taxon>Dikarya</taxon>
        <taxon>Basidiomycota</taxon>
        <taxon>Agaricomycotina</taxon>
        <taxon>Agaricomycetes</taxon>
        <taxon>Russulales</taxon>
        <taxon>Hericiaceae</taxon>
        <taxon>Dentipellis</taxon>
    </lineage>
</organism>
<reference evidence="1 2" key="1">
    <citation type="submission" date="2019-02" db="EMBL/GenBank/DDBJ databases">
        <title>Genome sequencing of the rare red list fungi Dentipellis fragilis.</title>
        <authorList>
            <person name="Buettner E."/>
            <person name="Kellner H."/>
        </authorList>
    </citation>
    <scope>NUCLEOTIDE SEQUENCE [LARGE SCALE GENOMIC DNA]</scope>
    <source>
        <strain evidence="1 2">DSM 105465</strain>
    </source>
</reference>
<accession>A0A4Y9YZ61</accession>
<evidence type="ECO:0000313" key="2">
    <source>
        <dbReference type="Proteomes" id="UP000298327"/>
    </source>
</evidence>
<proteinExistence type="predicted"/>
<gene>
    <name evidence="1" type="ORF">EVG20_g4076</name>
</gene>
<sequence>MQTDLLALHLGLALFDDFGDLPARIATTPLPTALGPEPRSASVQFQRTAERILTRPPALPELGRPWFQSNNFELGSVPEIFRWRDTVQGLRRSISYVIPPAAEAGAHPAPTPSGTQTSMTMTMNSCESRRHVTVPPVVAEQRDFPGEGAVTSPTRHSEPPAKADALVLRQRRLLARLHRPPMSASAGFLEKHLNHMVLCYVWTVWALPAAGPEPIPSQLFPCEKCSPL</sequence>
<dbReference type="EMBL" id="SEOQ01000201">
    <property type="protein sequence ID" value="TFY67047.1"/>
    <property type="molecule type" value="Genomic_DNA"/>
</dbReference>
<evidence type="ECO:0000313" key="1">
    <source>
        <dbReference type="EMBL" id="TFY67047.1"/>
    </source>
</evidence>